<dbReference type="PROSITE" id="PS51272">
    <property type="entry name" value="SLH"/>
    <property type="match status" value="3"/>
</dbReference>
<name>E0I873_9BACL</name>
<organism evidence="3 4">
    <name type="scientific">Paenibacillus curdlanolyticus YK9</name>
    <dbReference type="NCBI Taxonomy" id="717606"/>
    <lineage>
        <taxon>Bacteria</taxon>
        <taxon>Bacillati</taxon>
        <taxon>Bacillota</taxon>
        <taxon>Bacilli</taxon>
        <taxon>Bacillales</taxon>
        <taxon>Paenibacillaceae</taxon>
        <taxon>Paenibacillus</taxon>
    </lineage>
</organism>
<dbReference type="GO" id="GO:0016052">
    <property type="term" value="P:carbohydrate catabolic process"/>
    <property type="evidence" value="ECO:0007669"/>
    <property type="project" value="InterPro"/>
</dbReference>
<evidence type="ECO:0000256" key="1">
    <source>
        <dbReference type="SAM" id="MobiDB-lite"/>
    </source>
</evidence>
<dbReference type="GO" id="GO:0004553">
    <property type="term" value="F:hydrolase activity, hydrolyzing O-glycosyl compounds"/>
    <property type="evidence" value="ECO:0007669"/>
    <property type="project" value="InterPro"/>
</dbReference>
<dbReference type="Pfam" id="PF12708">
    <property type="entry name" value="Pect-lyase_RHGA_epim"/>
    <property type="match status" value="1"/>
</dbReference>
<keyword evidence="4" id="KW-1185">Reference proteome</keyword>
<dbReference type="InterPro" id="IPR010502">
    <property type="entry name" value="Carb-bd_dom_fam9"/>
</dbReference>
<dbReference type="STRING" id="717606.PaecuDRAFT_1824"/>
<gene>
    <name evidence="3" type="ORF">PaecuDRAFT_1824</name>
</gene>
<dbReference type="PANTHER" id="PTHR43308">
    <property type="entry name" value="OUTER MEMBRANE PROTEIN ALPHA-RELATED"/>
    <property type="match status" value="1"/>
</dbReference>
<dbReference type="SUPFAM" id="SSF49344">
    <property type="entry name" value="CBD9-like"/>
    <property type="match status" value="1"/>
</dbReference>
<dbReference type="InterPro" id="IPR024535">
    <property type="entry name" value="RHGA/B-epi-like_pectate_lyase"/>
</dbReference>
<reference evidence="3 4" key="1">
    <citation type="submission" date="2010-07" db="EMBL/GenBank/DDBJ databases">
        <title>The draft genome of Paenibacillus curdlanolyticus YK9.</title>
        <authorList>
            <consortium name="US DOE Joint Genome Institute (JGI-PGF)"/>
            <person name="Lucas S."/>
            <person name="Copeland A."/>
            <person name="Lapidus A."/>
            <person name="Cheng J.-F."/>
            <person name="Bruce D."/>
            <person name="Goodwin L."/>
            <person name="Pitluck S."/>
            <person name="Land M.L."/>
            <person name="Hauser L."/>
            <person name="Chang Y.-J."/>
            <person name="Jeffries C."/>
            <person name="Anderson I.J."/>
            <person name="Johnson E."/>
            <person name="Loganathan U."/>
            <person name="Mulhopadhyay B."/>
            <person name="Kyrpides N."/>
            <person name="Woyke T.J."/>
        </authorList>
    </citation>
    <scope>NUCLEOTIDE SEQUENCE [LARGE SCALE GENOMIC DNA]</scope>
    <source>
        <strain evidence="3 4">YK9</strain>
    </source>
</reference>
<dbReference type="InterPro" id="IPR051465">
    <property type="entry name" value="Cell_Envelope_Struct_Comp"/>
</dbReference>
<feature type="domain" description="SLH" evidence="2">
    <location>
        <begin position="1841"/>
        <end position="1904"/>
    </location>
</feature>
<evidence type="ECO:0000313" key="3">
    <source>
        <dbReference type="EMBL" id="EFM11378.1"/>
    </source>
</evidence>
<dbReference type="OrthoDB" id="9795222at2"/>
<dbReference type="InterPro" id="IPR011050">
    <property type="entry name" value="Pectin_lyase_fold/virulence"/>
</dbReference>
<dbReference type="InterPro" id="IPR001119">
    <property type="entry name" value="SLH_dom"/>
</dbReference>
<evidence type="ECO:0000313" key="4">
    <source>
        <dbReference type="Proteomes" id="UP000005387"/>
    </source>
</evidence>
<dbReference type="Pfam" id="PF00395">
    <property type="entry name" value="SLH"/>
    <property type="match status" value="3"/>
</dbReference>
<dbReference type="eggNOG" id="COG3693">
    <property type="taxonomic scope" value="Bacteria"/>
</dbReference>
<dbReference type="GO" id="GO:0030246">
    <property type="term" value="F:carbohydrate binding"/>
    <property type="evidence" value="ECO:0007669"/>
    <property type="project" value="InterPro"/>
</dbReference>
<dbReference type="Gene3D" id="2.160.20.10">
    <property type="entry name" value="Single-stranded right-handed beta-helix, Pectin lyase-like"/>
    <property type="match status" value="2"/>
</dbReference>
<dbReference type="Gene3D" id="2.60.40.1190">
    <property type="match status" value="1"/>
</dbReference>
<sequence>MKARRLRDQIRIIVAAALALLLVVTGLNLPPRASAQANNESVSIALGDVPTEDGITARPGDDATGLVTGTQDSRGYWQTNKTDGSRIIYFYMNVDDAYLYDSQDYDVEVSVDYFDQGSGSIVLQYDSQTAGYKDAPLFNYTNTGTWKTHTFKVTDAKFANRTGGGDFRIGIEGGGASWQTNADLKLASVSVKKTLKGASSDSASIVLGDPSVESGISARAGDNESGLIKGETAGKSYWRTNSAAPGDRTLYLYMNVDDGYLFDNSTQDVYVSVEYLDQGSGTIVLQYDAQGDNMGFKDASAFTYGDSGQWKSYTFKLSDAKFANRTNGADFRIGISGNGAPANNPDMSVHAVTVTKAKRVGAPANANVYATAYPTSDVVIADYNGRDFGALGDGATDDTESLQLALDAAGNNGGGVVFLPEGIYRVNGNLIIPTGVTLRGDWASPESQGGAVRGTVLASYGGRGSENGESFIRMQPVSGVTNLSIWYPEQSAAAPTPYPWTIEQLSGDSATVKNVTLVNAYNGIKIGPVWNELHYVNNLYGTALKTGIFLDFTTDIGRLERIHLAPGYWANSGLPGAPDAASLRGYMTENAEGIVMGRSDWEYMSDISISGFKTGMRITTRTGSLETANAQLYRVNIEDCNVALKIEGVNDFGLLVSDSSFKASVGDAPKAIYATQGFHSIVQFNKVTVGGAPLHAVLSEGSGVLSFENSTFENWNEQQGGYALAAEGGSIILGQSTFAKADHHLLLTGGVAEVRSLNSGHNGQLKVDDQSDGAELNIHQDARYTMKPLPSAVSTDLAVAPKPASGELFDLTKAPYNADKSGGVDVSGLLQSALDAASGAGGGTVYLPAGIYRVEQPITVPSGVELRGSWDVAHHTIGGGTVIFTNHGENDVDGEPLIALEASAGVRGLSVYYDQQSWDTVKPYAWTIQGRGHDVYAIDTTLINSYLGLDFGSYDTSGHYIDYVAGSPLKEGIVIGGGASDGIVRNVQFNPHYYGRNNYPNHPSTDADFQKVWNYQKEHLDAFRVGDVSGETIFNTFVYGSQYGIHFENQNGNGPEAVIIGHGTDGSKKGVYLEGAGADGLSFVNTELVSLSTTDKVYITTAPSFDGEATFFNSSMWGDTTRSIDAYAGKLSIQQANFTNVGERGVNALGGDVDLYNSYFQQAGTTHVFAGSDIERLNVSNNVFKGGMQLANEAADKVVGTNLVPVTLQLVKGTFDEAHPAESNLKLSVTNATDPQPLSGRIEWVQPAGYASMMAPIRFEQLGHGQSVTLPLPYLAADAIKFKVVLDSGYSYMTSVKTKQSFASKRGGTADAPAIALNAADQYFSLGSKWDGVNDLSLQSNVSWDDDNLYVAIDVRDDAHAQSWTGGDIWQGDSIQLALDLSRQAGASSANVSELGFALSNSGTVTQWRWRAPSGLATGNIPGAHTSIVRDDASGVTTYAITLPWTELHGPGVSLDPTKPIGFTLLANENDGAGRAAFMEYNQGIGTSKDSVAFGDLYLLSGTYSALLESSAKQAVDDAVKTTSVTERDAARSFVNLLPAGGLKQSLMARLDAGPGPGGPTGPTGPTTPSVPPVNPGTGSSLNIKPVVDPATGIAKAVLDAAALDKATGQAEQGQGGVRRITVNVSAAAGASGYSVELPTQVIANAKGKGVAITLATPLGSAELPSDLLAGSKDLGSTVVWTIKPAQGLNAAVSGAVGNRPAVELSLQSQGKAAAGGFSLAVKVAIPYKPTEAELAHSERLVVWHIDEQGHATPIPSSRYDSKTGQMTFNTAQSGTFVVVYSTKTFADLTRVPWAKQAIEALSARGVVQGANDNEFQPSASIKRADFVLLLVRALELSASFDGSFSDVPRTSYYYDALGIARELGIATGGGEGAFNPNARITREEAAVLLARALKAKQAELAAGSNASLSAYADGASVSDYAVQAMASLLDAGLLQGSGGKLNPAGALTRAEAAVLLYRAIR</sequence>
<dbReference type="CDD" id="cd09621">
    <property type="entry name" value="CBM9_like_5"/>
    <property type="match status" value="1"/>
</dbReference>
<feature type="domain" description="SLH" evidence="2">
    <location>
        <begin position="1782"/>
        <end position="1840"/>
    </location>
</feature>
<protein>
    <submittedName>
        <fullName evidence="3">S-layer domain protein</fullName>
    </submittedName>
</protein>
<dbReference type="eggNOG" id="COG5434">
    <property type="taxonomic scope" value="Bacteria"/>
</dbReference>
<proteinExistence type="predicted"/>
<dbReference type="Proteomes" id="UP000005387">
    <property type="component" value="Unassembled WGS sequence"/>
</dbReference>
<feature type="region of interest" description="Disordered" evidence="1">
    <location>
        <begin position="1549"/>
        <end position="1579"/>
    </location>
</feature>
<accession>E0I873</accession>
<feature type="domain" description="SLH" evidence="2">
    <location>
        <begin position="1909"/>
        <end position="1962"/>
    </location>
</feature>
<dbReference type="InterPro" id="IPR012334">
    <property type="entry name" value="Pectin_lyas_fold"/>
</dbReference>
<dbReference type="SUPFAM" id="SSF51126">
    <property type="entry name" value="Pectin lyase-like"/>
    <property type="match status" value="2"/>
</dbReference>
<dbReference type="RefSeq" id="WP_006037835.1">
    <property type="nucleotide sequence ID" value="NZ_AEDD01000004.1"/>
</dbReference>
<dbReference type="Pfam" id="PF06452">
    <property type="entry name" value="CBM9_1"/>
    <property type="match status" value="1"/>
</dbReference>
<evidence type="ECO:0000259" key="2">
    <source>
        <dbReference type="PROSITE" id="PS51272"/>
    </source>
</evidence>
<dbReference type="eggNOG" id="COG1470">
    <property type="taxonomic scope" value="Bacteria"/>
</dbReference>
<dbReference type="EMBL" id="AEDD01000004">
    <property type="protein sequence ID" value="EFM11378.1"/>
    <property type="molecule type" value="Genomic_DNA"/>
</dbReference>